<name>A0A6V7TSY3_MELEN</name>
<comment type="caution">
    <text evidence="3">The sequence shown here is derived from an EMBL/GenBank/DDBJ whole genome shotgun (WGS) entry which is preliminary data.</text>
</comment>
<feature type="transmembrane region" description="Helical" evidence="2">
    <location>
        <begin position="269"/>
        <end position="290"/>
    </location>
</feature>
<gene>
    <name evidence="3" type="ORF">MENT_LOCUS3464</name>
</gene>
<dbReference type="EMBL" id="CAJEWN010000011">
    <property type="protein sequence ID" value="CAD2131901.1"/>
    <property type="molecule type" value="Genomic_DNA"/>
</dbReference>
<feature type="transmembrane region" description="Helical" evidence="2">
    <location>
        <begin position="151"/>
        <end position="170"/>
    </location>
</feature>
<feature type="transmembrane region" description="Helical" evidence="2">
    <location>
        <begin position="302"/>
        <end position="322"/>
    </location>
</feature>
<dbReference type="PANTHER" id="PTHR23128:SF132">
    <property type="entry name" value="SERPENTINE RECEPTOR, CLASS E (EPSILON)-RELATED"/>
    <property type="match status" value="1"/>
</dbReference>
<keyword evidence="2" id="KW-0472">Membrane</keyword>
<feature type="transmembrane region" description="Helical" evidence="2">
    <location>
        <begin position="109"/>
        <end position="131"/>
    </location>
</feature>
<accession>A0A6V7TSY3</accession>
<dbReference type="OrthoDB" id="5891988at2759"/>
<feature type="transmembrane region" description="Helical" evidence="2">
    <location>
        <begin position="190"/>
        <end position="211"/>
    </location>
</feature>
<dbReference type="GO" id="GO:0007606">
    <property type="term" value="P:sensory perception of chemical stimulus"/>
    <property type="evidence" value="ECO:0007669"/>
    <property type="project" value="InterPro"/>
</dbReference>
<dbReference type="InterPro" id="IPR004151">
    <property type="entry name" value="7TM_GPCR_serpentine_rcpt_Sre"/>
</dbReference>
<keyword evidence="2" id="KW-0812">Transmembrane</keyword>
<dbReference type="AlphaFoldDB" id="A0A6V7TSY3"/>
<evidence type="ECO:0000313" key="4">
    <source>
        <dbReference type="Proteomes" id="UP000580250"/>
    </source>
</evidence>
<evidence type="ECO:0000256" key="1">
    <source>
        <dbReference type="ARBA" id="ARBA00006803"/>
    </source>
</evidence>
<feature type="transmembrane region" description="Helical" evidence="2">
    <location>
        <begin position="31"/>
        <end position="50"/>
    </location>
</feature>
<dbReference type="PANTHER" id="PTHR23128">
    <property type="entry name" value="SERPENTINE RECEPTOR, CLASS E (EPSILON)-RELATED"/>
    <property type="match status" value="1"/>
</dbReference>
<evidence type="ECO:0000313" key="3">
    <source>
        <dbReference type="EMBL" id="CAD2131901.1"/>
    </source>
</evidence>
<dbReference type="Proteomes" id="UP000580250">
    <property type="component" value="Unassembled WGS sequence"/>
</dbReference>
<comment type="similarity">
    <text evidence="1">Belongs to the nematode receptor-like protein sre family.</text>
</comment>
<dbReference type="GO" id="GO:0016020">
    <property type="term" value="C:membrane"/>
    <property type="evidence" value="ECO:0007669"/>
    <property type="project" value="InterPro"/>
</dbReference>
<organism evidence="3 4">
    <name type="scientific">Meloidogyne enterolobii</name>
    <name type="common">Root-knot nematode worm</name>
    <name type="synonym">Meloidogyne mayaguensis</name>
    <dbReference type="NCBI Taxonomy" id="390850"/>
    <lineage>
        <taxon>Eukaryota</taxon>
        <taxon>Metazoa</taxon>
        <taxon>Ecdysozoa</taxon>
        <taxon>Nematoda</taxon>
        <taxon>Chromadorea</taxon>
        <taxon>Rhabditida</taxon>
        <taxon>Tylenchina</taxon>
        <taxon>Tylenchomorpha</taxon>
        <taxon>Tylenchoidea</taxon>
        <taxon>Meloidogynidae</taxon>
        <taxon>Meloidogyninae</taxon>
        <taxon>Meloidogyne</taxon>
    </lineage>
</organism>
<reference evidence="3 4" key="1">
    <citation type="submission" date="2020-08" db="EMBL/GenBank/DDBJ databases">
        <authorList>
            <person name="Koutsovoulos G."/>
            <person name="Danchin GJ E."/>
        </authorList>
    </citation>
    <scope>NUCLEOTIDE SEQUENCE [LARGE SCALE GENOMIC DNA]</scope>
</reference>
<proteinExistence type="inferred from homology"/>
<protein>
    <submittedName>
        <fullName evidence="3">Uncharacterized protein</fullName>
    </submittedName>
</protein>
<feature type="transmembrane region" description="Helical" evidence="2">
    <location>
        <begin position="70"/>
        <end position="89"/>
    </location>
</feature>
<evidence type="ECO:0000256" key="2">
    <source>
        <dbReference type="SAM" id="Phobius"/>
    </source>
</evidence>
<keyword evidence="2" id="KW-1133">Transmembrane helix</keyword>
<dbReference type="Pfam" id="PF03125">
    <property type="entry name" value="Sre"/>
    <property type="match status" value="1"/>
</dbReference>
<sequence length="377" mass="43793">MHNVTPFELNYLGLDSKEFAKLELLTSEQLIIAWILILIEYFVQFINIPFGIINMKILYCTSLLHRNLKFILITQSGLIIFEALIRLFFVGPIKYFTGDIFWFQTEFRFTTIKFLVQLPIFSRMIFCHLIIIERICATVFIKCYETEKGRIFTASWIFIFLILSVLNFVHNEEDEANDNLSSQNVTLSSAIIAVLLALIGLFEIILIGVIWKYNKNKLNGFSNSSQLSIIGGKPVVVINVHRRTSEYKLKKRYQYLENMRSALQLAPTILAYFVAGVSTAFSQTFYSIIFEADDFTCEIISQLNNVFIAFINFLIIFTTIFFHKILRKNFFKIFNQIFCCAPKIKISQEKSTINKITPTLAQQQTEKYFAILKGTWD</sequence>